<dbReference type="EMBL" id="MLQS01000029">
    <property type="protein sequence ID" value="OIJ18664.1"/>
    <property type="molecule type" value="Genomic_DNA"/>
</dbReference>
<comment type="caution">
    <text evidence="3">The sequence shown here is derived from an EMBL/GenBank/DDBJ whole genome shotgun (WGS) entry which is preliminary data.</text>
</comment>
<dbReference type="STRING" id="472963.BKP45_16160"/>
<feature type="transmembrane region" description="Helical" evidence="1">
    <location>
        <begin position="366"/>
        <end position="390"/>
    </location>
</feature>
<feature type="transmembrane region" description="Helical" evidence="1">
    <location>
        <begin position="341"/>
        <end position="360"/>
    </location>
</feature>
<keyword evidence="1" id="KW-0472">Membrane</keyword>
<evidence type="ECO:0000313" key="4">
    <source>
        <dbReference type="Proteomes" id="UP000180057"/>
    </source>
</evidence>
<feature type="transmembrane region" description="Helical" evidence="1">
    <location>
        <begin position="134"/>
        <end position="149"/>
    </location>
</feature>
<evidence type="ECO:0000256" key="1">
    <source>
        <dbReference type="SAM" id="Phobius"/>
    </source>
</evidence>
<dbReference type="AlphaFoldDB" id="A0A1S2M220"/>
<dbReference type="InterPro" id="IPR052529">
    <property type="entry name" value="Bact_Transport_Assoc"/>
</dbReference>
<accession>A0A1S2M220</accession>
<gene>
    <name evidence="3" type="ORF">BKP45_16160</name>
</gene>
<feature type="transmembrane region" description="Helical" evidence="1">
    <location>
        <begin position="156"/>
        <end position="173"/>
    </location>
</feature>
<feature type="transmembrane region" description="Helical" evidence="1">
    <location>
        <begin position="75"/>
        <end position="98"/>
    </location>
</feature>
<feature type="domain" description="DUF418" evidence="2">
    <location>
        <begin position="256"/>
        <end position="408"/>
    </location>
</feature>
<dbReference type="InterPro" id="IPR007349">
    <property type="entry name" value="DUF418"/>
</dbReference>
<keyword evidence="4" id="KW-1185">Reference proteome</keyword>
<dbReference type="RefSeq" id="WP_071390728.1">
    <property type="nucleotide sequence ID" value="NZ_MLQS01000029.1"/>
</dbReference>
<feature type="transmembrane region" description="Helical" evidence="1">
    <location>
        <begin position="110"/>
        <end position="128"/>
    </location>
</feature>
<dbReference type="PANTHER" id="PTHR30590:SF2">
    <property type="entry name" value="INNER MEMBRANE PROTEIN"/>
    <property type="match status" value="1"/>
</dbReference>
<protein>
    <recommendedName>
        <fullName evidence="2">DUF418 domain-containing protein</fullName>
    </recommendedName>
</protein>
<dbReference type="PANTHER" id="PTHR30590">
    <property type="entry name" value="INNER MEMBRANE PROTEIN"/>
    <property type="match status" value="1"/>
</dbReference>
<keyword evidence="1" id="KW-0812">Transmembrane</keyword>
<keyword evidence="1" id="KW-1133">Transmembrane helix</keyword>
<feature type="transmembrane region" description="Helical" evidence="1">
    <location>
        <begin position="302"/>
        <end position="321"/>
    </location>
</feature>
<reference evidence="3 4" key="1">
    <citation type="submission" date="2016-10" db="EMBL/GenBank/DDBJ databases">
        <title>Draft genome sequences of four alkaliphilic bacteria belonging to the Anaerobacillus genus.</title>
        <authorList>
            <person name="Bassil N.M."/>
            <person name="Lloyd J.R."/>
        </authorList>
    </citation>
    <scope>NUCLEOTIDE SEQUENCE [LARGE SCALE GENOMIC DNA]</scope>
    <source>
        <strain evidence="3 4">DSM 22531</strain>
    </source>
</reference>
<dbReference type="Proteomes" id="UP000180057">
    <property type="component" value="Unassembled WGS sequence"/>
</dbReference>
<feature type="transmembrane region" description="Helical" evidence="1">
    <location>
        <begin position="277"/>
        <end position="296"/>
    </location>
</feature>
<dbReference type="Pfam" id="PF04235">
    <property type="entry name" value="DUF418"/>
    <property type="match status" value="1"/>
</dbReference>
<proteinExistence type="predicted"/>
<feature type="transmembrane region" description="Helical" evidence="1">
    <location>
        <begin position="32"/>
        <end position="55"/>
    </location>
</feature>
<evidence type="ECO:0000313" key="3">
    <source>
        <dbReference type="EMBL" id="OIJ18664.1"/>
    </source>
</evidence>
<evidence type="ECO:0000259" key="2">
    <source>
        <dbReference type="Pfam" id="PF04235"/>
    </source>
</evidence>
<name>A0A1S2M220_9BACI</name>
<organism evidence="3 4">
    <name type="scientific">Anaerobacillus alkalidiazotrophicus</name>
    <dbReference type="NCBI Taxonomy" id="472963"/>
    <lineage>
        <taxon>Bacteria</taxon>
        <taxon>Bacillati</taxon>
        <taxon>Bacillota</taxon>
        <taxon>Bacilli</taxon>
        <taxon>Bacillales</taxon>
        <taxon>Bacillaceae</taxon>
        <taxon>Anaerobacillus</taxon>
    </lineage>
</organism>
<sequence>MIQEKTQNELVEKLTPIDSRDRLHHIDSLRGFALLGILIVNMLAFQYGTAGFQFGLLGLTDLALYDKATLSLIEWFFLGSFYPIFSILFGFGAVMMWERAQTKRHPFKRVFFRRMLLLLLFGLGHYYFIWDGDILLTYAIAGIIFMLFMKRKPKTLLIWAIVIVVLMNGPGLLDRGSGEGTDFSPFAEYQNKILTEGSYFDVVHHRLNDNPFSKNGFNEDIGSEEQEINASFMMFLVIITGAIQMLTLLIIGGYIAKKRLLHDLAANKQALKRATMFFLLIGLSLKVFIIFTDNAILWAMGYVLGGPLTAIGYIAAFALLFTKFSSSSLFRHLAYLGRMALTNYLLQSVVMTTIFYGYGLGLFGKLGILIGTLLALAFIIIQIAFSRWWLKRFKFGPMEWVWRNGTYLRRQPLKKKAQQLS</sequence>
<feature type="transmembrane region" description="Helical" evidence="1">
    <location>
        <begin position="232"/>
        <end position="256"/>
    </location>
</feature>